<evidence type="ECO:0000313" key="4">
    <source>
        <dbReference type="Proteomes" id="UP000176037"/>
    </source>
</evidence>
<dbReference type="Proteomes" id="UP000176037">
    <property type="component" value="Unassembled WGS sequence"/>
</dbReference>
<reference evidence="3 4" key="1">
    <citation type="submission" date="2016-09" db="EMBL/GenBank/DDBJ databases">
        <title>Alteromonas lipolytica, a new species isolated from sea water.</title>
        <authorList>
            <person name="Wu Y.-H."/>
            <person name="Cheng H."/>
            <person name="Xu X.-W."/>
        </authorList>
    </citation>
    <scope>NUCLEOTIDE SEQUENCE [LARGE SCALE GENOMIC DNA]</scope>
    <source>
        <strain evidence="3 4">JW12</strain>
    </source>
</reference>
<dbReference type="STRING" id="1856405.BFC17_04230"/>
<dbReference type="Gene3D" id="3.40.50.12780">
    <property type="entry name" value="N-terminal domain of ligase-like"/>
    <property type="match status" value="1"/>
</dbReference>
<organism evidence="3 4">
    <name type="scientific">Alteromonas lipolytica</name>
    <dbReference type="NCBI Taxonomy" id="1856405"/>
    <lineage>
        <taxon>Bacteria</taxon>
        <taxon>Pseudomonadati</taxon>
        <taxon>Pseudomonadota</taxon>
        <taxon>Gammaproteobacteria</taxon>
        <taxon>Alteromonadales</taxon>
        <taxon>Alteromonadaceae</taxon>
        <taxon>Alteromonas/Salinimonas group</taxon>
        <taxon>Alteromonas</taxon>
    </lineage>
</organism>
<dbReference type="AlphaFoldDB" id="A0A1E8FC23"/>
<sequence>MFEKNFNVWPTGKPYELPLPQTTHYQNFQRSLEQHPSGYAIIFYDTTITYAEMEQDVRHLAGWLQQQGVKRGDRVGVYTQNSPQFVMAYYAALRVGAVVVPINPMLVEEELEYIVDNADIKVVFAAVDLHHAFVGVMDRRDIKVVGVKYSDYLKVETSLPIPDSIAVQPHPDNLTSHAHFTFWQDVIAAGLDAAVVETAMDDMVLLPYTSGSTGHPKGCVHTNVSVQHAISALREWFDYTHGDTVLAIAPMFHVVGMQLGMNVTLASGGTMVILPRWDREVAAHAIHNYKVTVWPTVPTMVIDLMNMPDLNDYDTSSLRLMLGGGSSMPEAVAAKLKAQWGITFLEGYGLTETCCPATTNPPQAPKPQCGGIAHFNTLIQIVDPVTFTPVATGELGEIVVHGPQVMQGYWQDDEANKTAFIMLEGKRYFRTGDLGITDENGYFFIVDRLKRMINASGYKVWPTQVEGILYRHPAIAEACVIASKDPKRGETVKALIVAAEQYKDVTADDIILWSREHMAAYKIPRCIEFVDSLPKSGSNKVLWRQLQEAENQRTG</sequence>
<dbReference type="Pfam" id="PF13193">
    <property type="entry name" value="AMP-binding_C"/>
    <property type="match status" value="1"/>
</dbReference>
<protein>
    <recommendedName>
        <fullName evidence="5">Long-chain fatty acid--CoA ligase</fullName>
    </recommendedName>
</protein>
<gene>
    <name evidence="3" type="ORF">BFC17_04230</name>
</gene>
<dbReference type="InterPro" id="IPR050237">
    <property type="entry name" value="ATP-dep_AMP-bd_enzyme"/>
</dbReference>
<evidence type="ECO:0000259" key="2">
    <source>
        <dbReference type="Pfam" id="PF13193"/>
    </source>
</evidence>
<dbReference type="InterPro" id="IPR020845">
    <property type="entry name" value="AMP-binding_CS"/>
</dbReference>
<dbReference type="OrthoDB" id="9803968at2"/>
<evidence type="ECO:0000313" key="3">
    <source>
        <dbReference type="EMBL" id="OFI33474.1"/>
    </source>
</evidence>
<dbReference type="PROSITE" id="PS00455">
    <property type="entry name" value="AMP_BINDING"/>
    <property type="match status" value="1"/>
</dbReference>
<feature type="domain" description="AMP-binding enzyme C-terminal" evidence="2">
    <location>
        <begin position="465"/>
        <end position="540"/>
    </location>
</feature>
<dbReference type="GO" id="GO:0016878">
    <property type="term" value="F:acid-thiol ligase activity"/>
    <property type="evidence" value="ECO:0007669"/>
    <property type="project" value="UniProtKB-ARBA"/>
</dbReference>
<dbReference type="RefSeq" id="WP_070177850.1">
    <property type="nucleotide sequence ID" value="NZ_BMJR01000002.1"/>
</dbReference>
<dbReference type="NCBIfam" id="NF006181">
    <property type="entry name" value="PRK08314.1"/>
    <property type="match status" value="1"/>
</dbReference>
<dbReference type="InterPro" id="IPR045851">
    <property type="entry name" value="AMP-bd_C_sf"/>
</dbReference>
<dbReference type="Gene3D" id="3.30.300.30">
    <property type="match status" value="1"/>
</dbReference>
<keyword evidence="4" id="KW-1185">Reference proteome</keyword>
<dbReference type="SUPFAM" id="SSF56801">
    <property type="entry name" value="Acetyl-CoA synthetase-like"/>
    <property type="match status" value="1"/>
</dbReference>
<dbReference type="InterPro" id="IPR000873">
    <property type="entry name" value="AMP-dep_synth/lig_dom"/>
</dbReference>
<dbReference type="PANTHER" id="PTHR43767">
    <property type="entry name" value="LONG-CHAIN-FATTY-ACID--COA LIGASE"/>
    <property type="match status" value="1"/>
</dbReference>
<comment type="caution">
    <text evidence="3">The sequence shown here is derived from an EMBL/GenBank/DDBJ whole genome shotgun (WGS) entry which is preliminary data.</text>
</comment>
<proteinExistence type="predicted"/>
<evidence type="ECO:0000259" key="1">
    <source>
        <dbReference type="Pfam" id="PF00501"/>
    </source>
</evidence>
<accession>A0A1E8FC23</accession>
<dbReference type="InterPro" id="IPR025110">
    <property type="entry name" value="AMP-bd_C"/>
</dbReference>
<feature type="domain" description="AMP-dependent synthetase/ligase" evidence="1">
    <location>
        <begin position="28"/>
        <end position="410"/>
    </location>
</feature>
<evidence type="ECO:0008006" key="5">
    <source>
        <dbReference type="Google" id="ProtNLM"/>
    </source>
</evidence>
<dbReference type="InterPro" id="IPR042099">
    <property type="entry name" value="ANL_N_sf"/>
</dbReference>
<dbReference type="EMBL" id="MJIC01000015">
    <property type="protein sequence ID" value="OFI33474.1"/>
    <property type="molecule type" value="Genomic_DNA"/>
</dbReference>
<dbReference type="PANTHER" id="PTHR43767:SF1">
    <property type="entry name" value="NONRIBOSOMAL PEPTIDE SYNTHASE PES1 (EUROFUNG)-RELATED"/>
    <property type="match status" value="1"/>
</dbReference>
<dbReference type="Pfam" id="PF00501">
    <property type="entry name" value="AMP-binding"/>
    <property type="match status" value="1"/>
</dbReference>
<name>A0A1E8FC23_9ALTE</name>